<reference evidence="5" key="1">
    <citation type="submission" date="2023-04" db="EMBL/GenBank/DDBJ databases">
        <title>Black Yeasts Isolated from many extreme environments.</title>
        <authorList>
            <person name="Coleine C."/>
            <person name="Stajich J.E."/>
            <person name="Selbmann L."/>
        </authorList>
    </citation>
    <scope>NUCLEOTIDE SEQUENCE</scope>
    <source>
        <strain evidence="5">CCFEE 5312</strain>
    </source>
</reference>
<evidence type="ECO:0000256" key="2">
    <source>
        <dbReference type="ARBA" id="ARBA00011245"/>
    </source>
</evidence>
<comment type="similarity">
    <text evidence="1">Belongs to the zinc-containing alcohol dehydrogenase family.</text>
</comment>
<dbReference type="CDD" id="cd08249">
    <property type="entry name" value="enoyl_reductase_like"/>
    <property type="match status" value="1"/>
</dbReference>
<dbReference type="InterPro" id="IPR036291">
    <property type="entry name" value="NAD(P)-bd_dom_sf"/>
</dbReference>
<dbReference type="Proteomes" id="UP001271007">
    <property type="component" value="Unassembled WGS sequence"/>
</dbReference>
<dbReference type="InterPro" id="IPR020843">
    <property type="entry name" value="ER"/>
</dbReference>
<dbReference type="InterPro" id="IPR047122">
    <property type="entry name" value="Trans-enoyl_RdTase-like"/>
</dbReference>
<dbReference type="Gene3D" id="3.90.180.10">
    <property type="entry name" value="Medium-chain alcohol dehydrogenases, catalytic domain"/>
    <property type="match status" value="1"/>
</dbReference>
<dbReference type="SMART" id="SM00829">
    <property type="entry name" value="PKS_ER"/>
    <property type="match status" value="1"/>
</dbReference>
<dbReference type="SUPFAM" id="SSF51735">
    <property type="entry name" value="NAD(P)-binding Rossmann-fold domains"/>
    <property type="match status" value="1"/>
</dbReference>
<dbReference type="AlphaFoldDB" id="A0AAJ0GFR2"/>
<keyword evidence="3" id="KW-0560">Oxidoreductase</keyword>
<proteinExistence type="inferred from homology"/>
<sequence length="340" mass="36026">MPFVNQGAWIPSKGARIEVRHSKTVDPGEGEVLIQNHAWGINPIDGKMQSLGIQLDSYPTMFGCDVAGEVVAVGENVTTLKVGGRVLAHPLGLQSKRECELAFQLYSIVEARWAVPIPADMPYEEAAKLPLGILTATTGLYTSQHRALPLPTLKPTPQDGTLLIWGGSSNVGAAANQLATASGFAVVSTASVANHEMVRKLGVVEMFDHRSPSVVLDLVEHLRRKTVLGAFDAIGTAQTTKTIAEILSQLGGGRITSTLPNVNDLPPTVTGKQIFAPASFLHEPAIGEAVWHNFLPQALQNGQIRSVLKTCIAGRGLESIQTGIDEVSNGVSATKVVVVA</sequence>
<comment type="subunit">
    <text evidence="2">Monomer.</text>
</comment>
<comment type="caution">
    <text evidence="5">The sequence shown here is derived from an EMBL/GenBank/DDBJ whole genome shotgun (WGS) entry which is preliminary data.</text>
</comment>
<protein>
    <recommendedName>
        <fullName evidence="4">Enoyl reductase (ER) domain-containing protein</fullName>
    </recommendedName>
</protein>
<dbReference type="PANTHER" id="PTHR45348">
    <property type="entry name" value="HYPOTHETICAL OXIDOREDUCTASE (EUROFUNG)"/>
    <property type="match status" value="1"/>
</dbReference>
<dbReference type="PANTHER" id="PTHR45348:SF2">
    <property type="entry name" value="ZINC-TYPE ALCOHOL DEHYDROGENASE-LIKE PROTEIN C2E1P3.01"/>
    <property type="match status" value="1"/>
</dbReference>
<dbReference type="EMBL" id="JAWDJX010000005">
    <property type="protein sequence ID" value="KAK3056652.1"/>
    <property type="molecule type" value="Genomic_DNA"/>
</dbReference>
<evidence type="ECO:0000313" key="5">
    <source>
        <dbReference type="EMBL" id="KAK3056652.1"/>
    </source>
</evidence>
<keyword evidence="6" id="KW-1185">Reference proteome</keyword>
<organism evidence="5 6">
    <name type="scientific">Extremus antarcticus</name>
    <dbReference type="NCBI Taxonomy" id="702011"/>
    <lineage>
        <taxon>Eukaryota</taxon>
        <taxon>Fungi</taxon>
        <taxon>Dikarya</taxon>
        <taxon>Ascomycota</taxon>
        <taxon>Pezizomycotina</taxon>
        <taxon>Dothideomycetes</taxon>
        <taxon>Dothideomycetidae</taxon>
        <taxon>Mycosphaerellales</taxon>
        <taxon>Extremaceae</taxon>
        <taxon>Extremus</taxon>
    </lineage>
</organism>
<evidence type="ECO:0000259" key="4">
    <source>
        <dbReference type="SMART" id="SM00829"/>
    </source>
</evidence>
<evidence type="ECO:0000313" key="6">
    <source>
        <dbReference type="Proteomes" id="UP001271007"/>
    </source>
</evidence>
<evidence type="ECO:0000256" key="3">
    <source>
        <dbReference type="ARBA" id="ARBA00023002"/>
    </source>
</evidence>
<dbReference type="InterPro" id="IPR011032">
    <property type="entry name" value="GroES-like_sf"/>
</dbReference>
<evidence type="ECO:0000256" key="1">
    <source>
        <dbReference type="ARBA" id="ARBA00008072"/>
    </source>
</evidence>
<gene>
    <name evidence="5" type="ORF">LTR09_002445</name>
</gene>
<dbReference type="Pfam" id="PF08240">
    <property type="entry name" value="ADH_N"/>
    <property type="match status" value="1"/>
</dbReference>
<feature type="domain" description="Enoyl reductase (ER)" evidence="4">
    <location>
        <begin position="14"/>
        <end position="338"/>
    </location>
</feature>
<dbReference type="InterPro" id="IPR013154">
    <property type="entry name" value="ADH-like_N"/>
</dbReference>
<dbReference type="SUPFAM" id="SSF50129">
    <property type="entry name" value="GroES-like"/>
    <property type="match status" value="1"/>
</dbReference>
<name>A0AAJ0GFR2_9PEZI</name>
<dbReference type="Gene3D" id="3.40.50.720">
    <property type="entry name" value="NAD(P)-binding Rossmann-like Domain"/>
    <property type="match status" value="1"/>
</dbReference>
<dbReference type="GO" id="GO:0016651">
    <property type="term" value="F:oxidoreductase activity, acting on NAD(P)H"/>
    <property type="evidence" value="ECO:0007669"/>
    <property type="project" value="InterPro"/>
</dbReference>
<accession>A0AAJ0GFR2</accession>